<evidence type="ECO:0000259" key="2">
    <source>
        <dbReference type="Pfam" id="PF13460"/>
    </source>
</evidence>
<comment type="caution">
    <text evidence="3">The sequence shown here is derived from an EMBL/GenBank/DDBJ whole genome shotgun (WGS) entry which is preliminary data.</text>
</comment>
<evidence type="ECO:0000313" key="3">
    <source>
        <dbReference type="EMBL" id="KAH7442767.1"/>
    </source>
</evidence>
<dbReference type="AlphaFoldDB" id="A0A8T2V2V4"/>
<dbReference type="PANTHER" id="PTHR10366:SF564">
    <property type="entry name" value="STEROL-4-ALPHA-CARBOXYLATE 3-DEHYDROGENASE, DECARBOXYLATING"/>
    <property type="match status" value="1"/>
</dbReference>
<dbReference type="Gene3D" id="3.40.50.720">
    <property type="entry name" value="NAD(P)-binding Rossmann-like Domain"/>
    <property type="match status" value="1"/>
</dbReference>
<sequence>MVKLLLERGYRVRGVVRSPDNNEKCGHLERLEGAKEGLTLLKGDLLDPDSLSAAIDGCSGVFHMACPVPSYASTNLEVEVLSHAIKGTLNVLDACKNSKVKRIVMTSSVAAMAFDLHKPKDAPLDESCWSDQPIIMCHVCNTVDAFTLRGGTHFFLKPPLASLPTFWSDKKKTEKGGFLSSASPLF</sequence>
<keyword evidence="1" id="KW-0560">Oxidoreductase</keyword>
<dbReference type="OrthoDB" id="2735536at2759"/>
<dbReference type="PANTHER" id="PTHR10366">
    <property type="entry name" value="NAD DEPENDENT EPIMERASE/DEHYDRATASE"/>
    <property type="match status" value="1"/>
</dbReference>
<feature type="domain" description="NAD(P)-binding" evidence="2">
    <location>
        <begin position="2"/>
        <end position="112"/>
    </location>
</feature>
<dbReference type="EMBL" id="CM035407">
    <property type="protein sequence ID" value="KAH7442767.1"/>
    <property type="molecule type" value="Genomic_DNA"/>
</dbReference>
<evidence type="ECO:0000256" key="1">
    <source>
        <dbReference type="ARBA" id="ARBA00023002"/>
    </source>
</evidence>
<dbReference type="Proteomes" id="UP000825935">
    <property type="component" value="Chromosome 2"/>
</dbReference>
<organism evidence="3 4">
    <name type="scientific">Ceratopteris richardii</name>
    <name type="common">Triangle waterfern</name>
    <dbReference type="NCBI Taxonomy" id="49495"/>
    <lineage>
        <taxon>Eukaryota</taxon>
        <taxon>Viridiplantae</taxon>
        <taxon>Streptophyta</taxon>
        <taxon>Embryophyta</taxon>
        <taxon>Tracheophyta</taxon>
        <taxon>Polypodiopsida</taxon>
        <taxon>Polypodiidae</taxon>
        <taxon>Polypodiales</taxon>
        <taxon>Pteridineae</taxon>
        <taxon>Pteridaceae</taxon>
        <taxon>Parkerioideae</taxon>
        <taxon>Ceratopteris</taxon>
    </lineage>
</organism>
<name>A0A8T2V2V4_CERRI</name>
<gene>
    <name evidence="3" type="ORF">KP509_02G000600</name>
</gene>
<dbReference type="InterPro" id="IPR016040">
    <property type="entry name" value="NAD(P)-bd_dom"/>
</dbReference>
<dbReference type="SUPFAM" id="SSF51735">
    <property type="entry name" value="NAD(P)-binding Rossmann-fold domains"/>
    <property type="match status" value="1"/>
</dbReference>
<dbReference type="GO" id="GO:0016616">
    <property type="term" value="F:oxidoreductase activity, acting on the CH-OH group of donors, NAD or NADP as acceptor"/>
    <property type="evidence" value="ECO:0007669"/>
    <property type="project" value="TreeGrafter"/>
</dbReference>
<evidence type="ECO:0000313" key="4">
    <source>
        <dbReference type="Proteomes" id="UP000825935"/>
    </source>
</evidence>
<dbReference type="InterPro" id="IPR050425">
    <property type="entry name" value="NAD(P)_dehydrat-like"/>
</dbReference>
<dbReference type="InterPro" id="IPR036291">
    <property type="entry name" value="NAD(P)-bd_dom_sf"/>
</dbReference>
<accession>A0A8T2V2V4</accession>
<keyword evidence="4" id="KW-1185">Reference proteome</keyword>
<dbReference type="Pfam" id="PF13460">
    <property type="entry name" value="NAD_binding_10"/>
    <property type="match status" value="1"/>
</dbReference>
<proteinExistence type="predicted"/>
<reference evidence="3" key="1">
    <citation type="submission" date="2021-08" db="EMBL/GenBank/DDBJ databases">
        <title>WGS assembly of Ceratopteris richardii.</title>
        <authorList>
            <person name="Marchant D.B."/>
            <person name="Chen G."/>
            <person name="Jenkins J."/>
            <person name="Shu S."/>
            <person name="Leebens-Mack J."/>
            <person name="Grimwood J."/>
            <person name="Schmutz J."/>
            <person name="Soltis P."/>
            <person name="Soltis D."/>
            <person name="Chen Z.-H."/>
        </authorList>
    </citation>
    <scope>NUCLEOTIDE SEQUENCE</scope>
    <source>
        <strain evidence="3">Whitten #5841</strain>
        <tissue evidence="3">Leaf</tissue>
    </source>
</reference>
<protein>
    <recommendedName>
        <fullName evidence="2">NAD(P)-binding domain-containing protein</fullName>
    </recommendedName>
</protein>